<proteinExistence type="predicted"/>
<dbReference type="EMBL" id="CAJHJT010000023">
    <property type="protein sequence ID" value="CAD7001358.1"/>
    <property type="molecule type" value="Genomic_DNA"/>
</dbReference>
<keyword evidence="3" id="KW-1185">Reference proteome</keyword>
<dbReference type="AlphaFoldDB" id="A0A811USR7"/>
<sequence length="68" mass="7500">CPNDLPSALALAQEVESNHERYLFASNFAWTLEDKAQKIETNKQFKDKSAGGRGKGKTPISVEHGLNL</sequence>
<organism evidence="2 3">
    <name type="scientific">Ceratitis capitata</name>
    <name type="common">Mediterranean fruit fly</name>
    <name type="synonym">Tephritis capitata</name>
    <dbReference type="NCBI Taxonomy" id="7213"/>
    <lineage>
        <taxon>Eukaryota</taxon>
        <taxon>Metazoa</taxon>
        <taxon>Ecdysozoa</taxon>
        <taxon>Arthropoda</taxon>
        <taxon>Hexapoda</taxon>
        <taxon>Insecta</taxon>
        <taxon>Pterygota</taxon>
        <taxon>Neoptera</taxon>
        <taxon>Endopterygota</taxon>
        <taxon>Diptera</taxon>
        <taxon>Brachycera</taxon>
        <taxon>Muscomorpha</taxon>
        <taxon>Tephritoidea</taxon>
        <taxon>Tephritidae</taxon>
        <taxon>Ceratitis</taxon>
        <taxon>Ceratitis</taxon>
    </lineage>
</organism>
<reference evidence="2" key="1">
    <citation type="submission" date="2020-11" db="EMBL/GenBank/DDBJ databases">
        <authorList>
            <person name="Whitehead M."/>
        </authorList>
    </citation>
    <scope>NUCLEOTIDE SEQUENCE</scope>
    <source>
        <strain evidence="2">EGII</strain>
    </source>
</reference>
<accession>A0A811USR7</accession>
<feature type="non-terminal residue" evidence="2">
    <location>
        <position position="68"/>
    </location>
</feature>
<name>A0A811USR7_CERCA</name>
<evidence type="ECO:0000313" key="2">
    <source>
        <dbReference type="EMBL" id="CAD7001358.1"/>
    </source>
</evidence>
<feature type="non-terminal residue" evidence="2">
    <location>
        <position position="1"/>
    </location>
</feature>
<evidence type="ECO:0000313" key="3">
    <source>
        <dbReference type="Proteomes" id="UP000606786"/>
    </source>
</evidence>
<comment type="caution">
    <text evidence="2">The sequence shown here is derived from an EMBL/GenBank/DDBJ whole genome shotgun (WGS) entry which is preliminary data.</text>
</comment>
<evidence type="ECO:0000256" key="1">
    <source>
        <dbReference type="SAM" id="MobiDB-lite"/>
    </source>
</evidence>
<dbReference type="Proteomes" id="UP000606786">
    <property type="component" value="Unassembled WGS sequence"/>
</dbReference>
<protein>
    <submittedName>
        <fullName evidence="2">(Mediterranean fruit fly) hypothetical protein</fullName>
    </submittedName>
</protein>
<gene>
    <name evidence="2" type="ORF">CCAP1982_LOCUS9856</name>
</gene>
<feature type="region of interest" description="Disordered" evidence="1">
    <location>
        <begin position="43"/>
        <end position="68"/>
    </location>
</feature>